<protein>
    <submittedName>
        <fullName evidence="3">Gliding motility-associated C-terminal domain-containing protein</fullName>
    </submittedName>
</protein>
<feature type="chain" id="PRO_5011529358" evidence="1">
    <location>
        <begin position="30"/>
        <end position="1538"/>
    </location>
</feature>
<dbReference type="InterPro" id="IPR013784">
    <property type="entry name" value="Carb-bd-like_fold"/>
</dbReference>
<feature type="domain" description="PKD" evidence="2">
    <location>
        <begin position="789"/>
        <end position="851"/>
    </location>
</feature>
<evidence type="ECO:0000256" key="1">
    <source>
        <dbReference type="SAM" id="SignalP"/>
    </source>
</evidence>
<dbReference type="InterPro" id="IPR047589">
    <property type="entry name" value="DUF11_rpt"/>
</dbReference>
<dbReference type="NCBIfam" id="TIGR04131">
    <property type="entry name" value="Bac_Flav_CTERM"/>
    <property type="match status" value="1"/>
</dbReference>
<dbReference type="EMBL" id="FNEZ01000001">
    <property type="protein sequence ID" value="SDJ41211.1"/>
    <property type="molecule type" value="Genomic_DNA"/>
</dbReference>
<dbReference type="Proteomes" id="UP000199580">
    <property type="component" value="Unassembled WGS sequence"/>
</dbReference>
<dbReference type="InterPro" id="IPR026341">
    <property type="entry name" value="T9SS_type_B"/>
</dbReference>
<dbReference type="SUPFAM" id="SSF49452">
    <property type="entry name" value="Starch-binding domain-like"/>
    <property type="match status" value="1"/>
</dbReference>
<feature type="signal peptide" evidence="1">
    <location>
        <begin position="1"/>
        <end position="29"/>
    </location>
</feature>
<evidence type="ECO:0000313" key="3">
    <source>
        <dbReference type="EMBL" id="SDJ41211.1"/>
    </source>
</evidence>
<name>A0A1G8TI98_9FLAO</name>
<reference evidence="3 4" key="1">
    <citation type="submission" date="2016-10" db="EMBL/GenBank/DDBJ databases">
        <authorList>
            <person name="de Groot N.N."/>
        </authorList>
    </citation>
    <scope>NUCLEOTIDE SEQUENCE [LARGE SCALE GENOMIC DNA]</scope>
    <source>
        <strain evidence="3 4">CGMCC 1.10076</strain>
    </source>
</reference>
<evidence type="ECO:0000259" key="2">
    <source>
        <dbReference type="PROSITE" id="PS50093"/>
    </source>
</evidence>
<evidence type="ECO:0000313" key="4">
    <source>
        <dbReference type="Proteomes" id="UP000199580"/>
    </source>
</evidence>
<dbReference type="InterPro" id="IPR055354">
    <property type="entry name" value="DUF7507"/>
</dbReference>
<dbReference type="GO" id="GO:0030246">
    <property type="term" value="F:carbohydrate binding"/>
    <property type="evidence" value="ECO:0007669"/>
    <property type="project" value="InterPro"/>
</dbReference>
<sequence length="1538" mass="158656">MEHTITNFKRASLFLLLFYAVFSSQDVHAQAVTEIVTDYQGYWKSGPGVLLNPVKPQNSHDLLSFTFNGQRYSTGVNDALLTTHGDAFSAQKFIALPMENMSGIPTAETFIGVGQLYDGVNNGASIPPPLNNLAYYLTDGIQGLNIGTCATNIPQGYVSFQVSQVNPLSIGDGVPDILITQVAQPSGATDIYSFKDINGNTVGNSVNIVLNNLAPVGNWIADFYKVNSNPMIIPPGFVNTERPMRLWAADFADFGITAGNYQSIDHFVINLKGTTDIAFVAYNFATAVVVPLTPGIALLKDGVFQDTNGDCRASVGDKVNYTFKVTNTGQAPLTQVTVTDPLVTVSGTPISLAPGATSIGHFTATYTITQADIDAGAVYNRATATARDPENAIITKDSSDPTPIGSSSPLFHASCPECTVTPLLQTPTITSPLSPVNVNGCSTTAITSLPYSEVAVSITPAQFIAQGGTISNISLVLSISYQDVKSGTCPIVVTRTFTVTSGCLVLPFRQIINVNDTVKPTADALADLNVVGCNAVFPTADIALVTGEADNCTAVPTVTFVSDSAPVVTGCTETIIRTYKVADDCGNFIEVHQNLIRTADTVNPTASNPADLPVVDGLPAPDVTVVTNEADNCSTPTVTFISDSTPVTQGCTEVVIRTYRVTDACENFIDVVQRLVRNLTTTAPVIGDVTQPTCRLTSGSIVISGLPTGNWTITQTGTVSATYSNSGNTFTVQNLFPGMYTFTFTADGCTSNASVEVTINGIPNVPNAPVVGEITQPTCNVAGGTVVLSGLPATGTWTINDGTEVVATGTGTSTTLTDLSAGTHTYTVTVNTDCTSSASANVVINPSTNPTAPVVVNVVQPTCTVPTAAVVLSGLPSGNWSIAEIGLTGNGTANVTVNLAPGTYNLVVTNSLGCNSLPLDIPLVINPQPAAPTAPLVGTVTQPTCTLATGSIELTGLPSGNWTLNTPNGPVSGTGATYVVSGLAPNTYTFTVTVGDCTSTASVAQQINTEAAPAAPLVGTVTQPTCTSATGSIELTGLPSGNWTLNTANGPISGTGAIYVVSGLAPNTYTFTVTVGTCTSAATVAQQINTQPGNLTAPNVDGTVQPTCTTATGTVTLSGLPSGNWTLTQTGTSGNVYTGATASYTIENLAAGTYNFSVTNAAGCNSPGSLAVTINSQPVVPSAPTAATPINPTCSVPTGSVVLSGLPSGNWTITQSGTFSNTYTGSTPAVTIADLAPGTYTFTVGTATCTSVASTAVVISSATAAPTAPIAATPTQPTCTTTTASVVLSGLPSGNWTLNLGSMTIAGTGTTYTLDNLAQNATYSISVINSLGCESPATTVVINAAGETVNLADEACNGDDKLILNLGLKLPTGTPLSGVWTRLSDNTPVTALFNPFGLANGVYNIQYVVASGSCTQTFVVAVTVDSNLCAVSPCGNLVVNNAFSPNGDGLNDTFVITDLQETACYPTNSIEIYNRWGVLVYDTRQYDNNTRVFRGISEGRATLSKSSELPAGTYFYILKYTDSVGKNYDKQGYLYLSK</sequence>
<keyword evidence="4" id="KW-1185">Reference proteome</keyword>
<dbReference type="RefSeq" id="WP_175453159.1">
    <property type="nucleotide sequence ID" value="NZ_FNEZ01000001.1"/>
</dbReference>
<proteinExistence type="predicted"/>
<dbReference type="Pfam" id="PF13585">
    <property type="entry name" value="CHU_C"/>
    <property type="match status" value="1"/>
</dbReference>
<dbReference type="Pfam" id="PF24346">
    <property type="entry name" value="DUF7507"/>
    <property type="match status" value="1"/>
</dbReference>
<dbReference type="PROSITE" id="PS50093">
    <property type="entry name" value="PKD"/>
    <property type="match status" value="1"/>
</dbReference>
<dbReference type="NCBIfam" id="TIGR01451">
    <property type="entry name" value="B_ant_repeat"/>
    <property type="match status" value="1"/>
</dbReference>
<dbReference type="STRING" id="1128970.SAMN04487935_0992"/>
<gene>
    <name evidence="3" type="ORF">SAMN04487935_0992</name>
</gene>
<accession>A0A1G8TI98</accession>
<keyword evidence="1" id="KW-0732">Signal</keyword>
<organism evidence="3 4">
    <name type="scientific">Flavobacterium noncentrifugens</name>
    <dbReference type="NCBI Taxonomy" id="1128970"/>
    <lineage>
        <taxon>Bacteria</taxon>
        <taxon>Pseudomonadati</taxon>
        <taxon>Bacteroidota</taxon>
        <taxon>Flavobacteriia</taxon>
        <taxon>Flavobacteriales</taxon>
        <taxon>Flavobacteriaceae</taxon>
        <taxon>Flavobacterium</taxon>
    </lineage>
</organism>
<dbReference type="InterPro" id="IPR000601">
    <property type="entry name" value="PKD_dom"/>
</dbReference>